<sequence>MEKLLVGVRDAVVLRTHVGDNETAVIGHRDVRHLLHRVGDCIDQLFASDHRAGTVIASDHHTIAVAIIGGGPRGNEPAARQGFHRRVEFAVNCFNVKHKLRTDGVTGFIVNLCNDSRRSSACGLESVVVPERDVTTTGKCRHMWVQIADLRKRLGFQNGGLGSSVHIKVSSENLVVGFSGLGVVAGLFPSKYDLAVF</sequence>
<keyword evidence="2" id="KW-1185">Reference proteome</keyword>
<evidence type="ECO:0000313" key="1">
    <source>
        <dbReference type="EMBL" id="TWT50152.1"/>
    </source>
</evidence>
<protein>
    <submittedName>
        <fullName evidence="1">Uncharacterized protein</fullName>
    </submittedName>
</protein>
<accession>A0A5C5WJX2</accession>
<proteinExistence type="predicted"/>
<name>A0A5C5WJX2_9BACT</name>
<comment type="caution">
    <text evidence="1">The sequence shown here is derived from an EMBL/GenBank/DDBJ whole genome shotgun (WGS) entry which is preliminary data.</text>
</comment>
<evidence type="ECO:0000313" key="2">
    <source>
        <dbReference type="Proteomes" id="UP000316598"/>
    </source>
</evidence>
<organism evidence="1 2">
    <name type="scientific">Rubripirellula amarantea</name>
    <dbReference type="NCBI Taxonomy" id="2527999"/>
    <lineage>
        <taxon>Bacteria</taxon>
        <taxon>Pseudomonadati</taxon>
        <taxon>Planctomycetota</taxon>
        <taxon>Planctomycetia</taxon>
        <taxon>Pirellulales</taxon>
        <taxon>Pirellulaceae</taxon>
        <taxon>Rubripirellula</taxon>
    </lineage>
</organism>
<gene>
    <name evidence="1" type="ORF">Pla22_28920</name>
</gene>
<reference evidence="1 2" key="1">
    <citation type="submission" date="2019-02" db="EMBL/GenBank/DDBJ databases">
        <title>Deep-cultivation of Planctomycetes and their phenomic and genomic characterization uncovers novel biology.</title>
        <authorList>
            <person name="Wiegand S."/>
            <person name="Jogler M."/>
            <person name="Boedeker C."/>
            <person name="Pinto D."/>
            <person name="Vollmers J."/>
            <person name="Rivas-Marin E."/>
            <person name="Kohn T."/>
            <person name="Peeters S.H."/>
            <person name="Heuer A."/>
            <person name="Rast P."/>
            <person name="Oberbeckmann S."/>
            <person name="Bunk B."/>
            <person name="Jeske O."/>
            <person name="Meyerdierks A."/>
            <person name="Storesund J.E."/>
            <person name="Kallscheuer N."/>
            <person name="Luecker S."/>
            <person name="Lage O.M."/>
            <person name="Pohl T."/>
            <person name="Merkel B.J."/>
            <person name="Hornburger P."/>
            <person name="Mueller R.-W."/>
            <person name="Bruemmer F."/>
            <person name="Labrenz M."/>
            <person name="Spormann A.M."/>
            <person name="Op Den Camp H."/>
            <person name="Overmann J."/>
            <person name="Amann R."/>
            <person name="Jetten M.S.M."/>
            <person name="Mascher T."/>
            <person name="Medema M.H."/>
            <person name="Devos D.P."/>
            <person name="Kaster A.-K."/>
            <person name="Ovreas L."/>
            <person name="Rohde M."/>
            <person name="Galperin M.Y."/>
            <person name="Jogler C."/>
        </authorList>
    </citation>
    <scope>NUCLEOTIDE SEQUENCE [LARGE SCALE GENOMIC DNA]</scope>
    <source>
        <strain evidence="1 2">Pla22</strain>
    </source>
</reference>
<dbReference type="AlphaFoldDB" id="A0A5C5WJX2"/>
<dbReference type="Proteomes" id="UP000316598">
    <property type="component" value="Unassembled WGS sequence"/>
</dbReference>
<dbReference type="EMBL" id="SJPI01000002">
    <property type="protein sequence ID" value="TWT50152.1"/>
    <property type="molecule type" value="Genomic_DNA"/>
</dbReference>